<organism evidence="1">
    <name type="scientific">Setaria italica</name>
    <name type="common">Foxtail millet</name>
    <name type="synonym">Panicum italicum</name>
    <dbReference type="NCBI Taxonomy" id="4555"/>
    <lineage>
        <taxon>Eukaryota</taxon>
        <taxon>Viridiplantae</taxon>
        <taxon>Streptophyta</taxon>
        <taxon>Embryophyta</taxon>
        <taxon>Tracheophyta</taxon>
        <taxon>Spermatophyta</taxon>
        <taxon>Magnoliopsida</taxon>
        <taxon>Liliopsida</taxon>
        <taxon>Poales</taxon>
        <taxon>Poaceae</taxon>
        <taxon>PACMAD clade</taxon>
        <taxon>Panicoideae</taxon>
        <taxon>Panicodae</taxon>
        <taxon>Paniceae</taxon>
        <taxon>Cenchrinae</taxon>
        <taxon>Setaria</taxon>
    </lineage>
</organism>
<reference evidence="1" key="1">
    <citation type="journal article" date="2012" name="Nat. Biotechnol.">
        <title>Reference genome sequence of the model plant Setaria.</title>
        <authorList>
            <person name="Bennetzen J.L."/>
            <person name="Schmutz J."/>
            <person name="Wang H."/>
            <person name="Percifield R."/>
            <person name="Hawkins J."/>
            <person name="Pontaroli A.C."/>
            <person name="Estep M."/>
            <person name="Feng L."/>
            <person name="Vaughn J.N."/>
            <person name="Grimwood J."/>
            <person name="Jenkins J."/>
            <person name="Barry K."/>
            <person name="Lindquist E."/>
            <person name="Hellsten U."/>
            <person name="Deshpande S."/>
            <person name="Wang X."/>
            <person name="Wu X."/>
            <person name="Mitros T."/>
            <person name="Triplett J."/>
            <person name="Yang X."/>
            <person name="Ye C.Y."/>
            <person name="Mauro-Herrera M."/>
            <person name="Wang L."/>
            <person name="Li P."/>
            <person name="Sharma M."/>
            <person name="Sharma R."/>
            <person name="Ronald P.C."/>
            <person name="Panaud O."/>
            <person name="Kellogg E.A."/>
            <person name="Brutnell T.P."/>
            <person name="Doust A.N."/>
            <person name="Tuskan G.A."/>
            <person name="Rokhsar D."/>
            <person name="Devos K.M."/>
        </authorList>
    </citation>
    <scope>NUCLEOTIDE SEQUENCE [LARGE SCALE GENOMIC DNA]</scope>
    <source>
        <strain evidence="1">Yugu1</strain>
    </source>
</reference>
<name>A0A368S8Q9_SETIT</name>
<accession>A0A368S8Q9</accession>
<dbReference type="EMBL" id="CM003535">
    <property type="protein sequence ID" value="RCV38822.1"/>
    <property type="molecule type" value="Genomic_DNA"/>
</dbReference>
<reference evidence="1" key="2">
    <citation type="submission" date="2015-07" db="EMBL/GenBank/DDBJ databases">
        <authorList>
            <person name="Noorani M."/>
        </authorList>
    </citation>
    <scope>NUCLEOTIDE SEQUENCE</scope>
    <source>
        <strain evidence="1">Yugu1</strain>
    </source>
</reference>
<dbReference type="AlphaFoldDB" id="A0A368S8Q9"/>
<gene>
    <name evidence="1" type="ORF">SETIT_8G173000v2</name>
</gene>
<proteinExistence type="predicted"/>
<protein>
    <submittedName>
        <fullName evidence="1">Uncharacterized protein</fullName>
    </submittedName>
</protein>
<sequence>MEACWHLGQLLNAVLHAHCGKVPRASGVPSDDARPLPAAAKIPPRAVCSVTMRASVLAAHSARGSAWSEVKTKTRSATVLGADQTTWFFILPGCA</sequence>
<evidence type="ECO:0000313" key="1">
    <source>
        <dbReference type="EMBL" id="RCV38822.1"/>
    </source>
</evidence>